<reference evidence="2" key="1">
    <citation type="submission" date="2021-11" db="EMBL/GenBank/DDBJ databases">
        <authorList>
            <consortium name="Genoscope - CEA"/>
            <person name="William W."/>
        </authorList>
    </citation>
    <scope>NUCLEOTIDE SEQUENCE</scope>
</reference>
<comment type="caution">
    <text evidence="2">The sequence shown here is derived from an EMBL/GenBank/DDBJ whole genome shotgun (WGS) entry which is preliminary data.</text>
</comment>
<feature type="region of interest" description="Disordered" evidence="1">
    <location>
        <begin position="250"/>
        <end position="292"/>
    </location>
</feature>
<feature type="compositionally biased region" description="Basic and acidic residues" evidence="1">
    <location>
        <begin position="188"/>
        <end position="201"/>
    </location>
</feature>
<gene>
    <name evidence="2" type="ORF">PECAL_2P07100</name>
</gene>
<feature type="region of interest" description="Disordered" evidence="1">
    <location>
        <begin position="181"/>
        <end position="201"/>
    </location>
</feature>
<accession>A0A8J2SGD6</accession>
<protein>
    <submittedName>
        <fullName evidence="2">Uncharacterized protein</fullName>
    </submittedName>
</protein>
<organism evidence="2 3">
    <name type="scientific">Pelagomonas calceolata</name>
    <dbReference type="NCBI Taxonomy" id="35677"/>
    <lineage>
        <taxon>Eukaryota</taxon>
        <taxon>Sar</taxon>
        <taxon>Stramenopiles</taxon>
        <taxon>Ochrophyta</taxon>
        <taxon>Pelagophyceae</taxon>
        <taxon>Pelagomonadales</taxon>
        <taxon>Pelagomonadaceae</taxon>
        <taxon>Pelagomonas</taxon>
    </lineage>
</organism>
<sequence length="308" mass="34544">MASSWQRPPDTGCDADGIPHGFRKVMGDMAAEMGDDELMRASQGSIHDPRHTSKTFSDIHQKFFGAAKKAGHMALAAQGFREAGERRVMRGVDAHGNSMDYSGGKYARGAKLMLSARAGGPPQWDPRPQHIRQEYRETRELRKEGFETRQERDAAVRSQWGLEGDRRNQFQRVMVHKQDRYGNSYGQPKEHGPGIRDRYGNDADYAGGRYARGAQAMGMGGDGLPAPLTPRGGQGRVPQDQGMLSVANAQAVEIPRPADWDARRRRDYAAGRHPLPQGDGPHWHPFHQSQSEVDRKFLQHVWRKSRNQ</sequence>
<feature type="compositionally biased region" description="Basic and acidic residues" evidence="1">
    <location>
        <begin position="256"/>
        <end position="270"/>
    </location>
</feature>
<dbReference type="EMBL" id="CAKKNE010000002">
    <property type="protein sequence ID" value="CAH0367677.1"/>
    <property type="molecule type" value="Genomic_DNA"/>
</dbReference>
<evidence type="ECO:0000256" key="1">
    <source>
        <dbReference type="SAM" id="MobiDB-lite"/>
    </source>
</evidence>
<keyword evidence="3" id="KW-1185">Reference proteome</keyword>
<dbReference type="AlphaFoldDB" id="A0A8J2SGD6"/>
<proteinExistence type="predicted"/>
<evidence type="ECO:0000313" key="2">
    <source>
        <dbReference type="EMBL" id="CAH0367677.1"/>
    </source>
</evidence>
<dbReference type="Proteomes" id="UP000789595">
    <property type="component" value="Unassembled WGS sequence"/>
</dbReference>
<name>A0A8J2SGD6_9STRA</name>
<evidence type="ECO:0000313" key="3">
    <source>
        <dbReference type="Proteomes" id="UP000789595"/>
    </source>
</evidence>